<dbReference type="Pfam" id="PF13439">
    <property type="entry name" value="Glyco_transf_4"/>
    <property type="match status" value="1"/>
</dbReference>
<dbReference type="EC" id="2.4.1.250" evidence="3"/>
<sequence>MSASIDSLQIGMHWFNERPGGLDRMFLALIESLPAQGVSVRGMVAGTPGVFEASGGRVHAFAQANAQLGRRLWHARAQSQKLRDARMPDVVATHFALYAAPTAGVFSGVPRVVHFHGPWASESGMEGRGRLSRITRHALERIVYRGGTRHIVLSHAFADILRTRYGVREDDIRVVPGCVDVGRFDTGLTRRQARKRLGLPQDRPLLFCVRRLVSRMGLEDLIDAMFVVKQTVPDVLLTIAGKGPLEPQLQARIVARGLERHVRLAGFVADAVLPLWYCASDMTVVPTVALEGFGLTTIESLAAGTPVLVTPVGGLPEAVMPLSPDLVLSSSGFQALGGGIADALSGTRVLPSAQACRDYARAHFDHPVVAAQVAQIYREAIDAF</sequence>
<dbReference type="InterPro" id="IPR050194">
    <property type="entry name" value="Glycosyltransferase_grp1"/>
</dbReference>
<dbReference type="SUPFAM" id="SSF53756">
    <property type="entry name" value="UDP-Glycosyltransferase/glycogen phosphorylase"/>
    <property type="match status" value="1"/>
</dbReference>
<dbReference type="CDD" id="cd03801">
    <property type="entry name" value="GT4_PimA-like"/>
    <property type="match status" value="1"/>
</dbReference>
<evidence type="ECO:0000259" key="2">
    <source>
        <dbReference type="Pfam" id="PF13439"/>
    </source>
</evidence>
<keyword evidence="3" id="KW-0328">Glycosyltransferase</keyword>
<dbReference type="Gene3D" id="3.40.50.2000">
    <property type="entry name" value="Glycogen Phosphorylase B"/>
    <property type="match status" value="2"/>
</dbReference>
<evidence type="ECO:0000259" key="1">
    <source>
        <dbReference type="Pfam" id="PF00534"/>
    </source>
</evidence>
<evidence type="ECO:0000313" key="3">
    <source>
        <dbReference type="EMBL" id="CAB3731689.1"/>
    </source>
</evidence>
<dbReference type="InterPro" id="IPR028098">
    <property type="entry name" value="Glyco_trans_4-like_N"/>
</dbReference>
<dbReference type="AlphaFoldDB" id="A0A6J5CB98"/>
<protein>
    <submittedName>
        <fullName evidence="3">D-inositol-3-phosphate glycosyltransferase</fullName>
        <ecNumber evidence="3">2.4.1.250</ecNumber>
    </submittedName>
</protein>
<dbReference type="GO" id="GO:0102710">
    <property type="term" value="F:D-inositol-3-phosphate glycosyltransferase activity"/>
    <property type="evidence" value="ECO:0007669"/>
    <property type="project" value="UniProtKB-EC"/>
</dbReference>
<evidence type="ECO:0000313" key="4">
    <source>
        <dbReference type="Proteomes" id="UP000494255"/>
    </source>
</evidence>
<dbReference type="EMBL" id="CADIKC010000009">
    <property type="protein sequence ID" value="CAB3731689.1"/>
    <property type="molecule type" value="Genomic_DNA"/>
</dbReference>
<dbReference type="Proteomes" id="UP000494255">
    <property type="component" value="Unassembled WGS sequence"/>
</dbReference>
<feature type="domain" description="Glycosyl transferase family 1" evidence="1">
    <location>
        <begin position="190"/>
        <end position="362"/>
    </location>
</feature>
<keyword evidence="4" id="KW-1185">Reference proteome</keyword>
<dbReference type="PANTHER" id="PTHR45947">
    <property type="entry name" value="SULFOQUINOVOSYL TRANSFERASE SQD2"/>
    <property type="match status" value="1"/>
</dbReference>
<dbReference type="InterPro" id="IPR001296">
    <property type="entry name" value="Glyco_trans_1"/>
</dbReference>
<dbReference type="Pfam" id="PF00534">
    <property type="entry name" value="Glycos_transf_1"/>
    <property type="match status" value="1"/>
</dbReference>
<name>A0A6J5CB98_9BURK</name>
<accession>A0A6J5CB98</accession>
<feature type="domain" description="Glycosyltransferase subfamily 4-like N-terminal" evidence="2">
    <location>
        <begin position="19"/>
        <end position="182"/>
    </location>
</feature>
<proteinExistence type="predicted"/>
<keyword evidence="3" id="KW-0808">Transferase</keyword>
<gene>
    <name evidence="3" type="primary">mshA_11</name>
    <name evidence="3" type="ORF">LMG24238_05804</name>
</gene>
<dbReference type="PANTHER" id="PTHR45947:SF3">
    <property type="entry name" value="SULFOQUINOVOSYL TRANSFERASE SQD2"/>
    <property type="match status" value="1"/>
</dbReference>
<reference evidence="3 4" key="1">
    <citation type="submission" date="2020-04" db="EMBL/GenBank/DDBJ databases">
        <authorList>
            <person name="De Canck E."/>
        </authorList>
    </citation>
    <scope>NUCLEOTIDE SEQUENCE [LARGE SCALE GENOMIC DNA]</scope>
    <source>
        <strain evidence="3 4">LMG 24238</strain>
    </source>
</reference>
<organism evidence="3 4">
    <name type="scientific">Paraburkholderia sediminicola</name>
    <dbReference type="NCBI Taxonomy" id="458836"/>
    <lineage>
        <taxon>Bacteria</taxon>
        <taxon>Pseudomonadati</taxon>
        <taxon>Pseudomonadota</taxon>
        <taxon>Betaproteobacteria</taxon>
        <taxon>Burkholderiales</taxon>
        <taxon>Burkholderiaceae</taxon>
        <taxon>Paraburkholderia</taxon>
    </lineage>
</organism>